<dbReference type="InterPro" id="IPR017850">
    <property type="entry name" value="Alkaline_phosphatase_core_sf"/>
</dbReference>
<feature type="transmembrane region" description="Helical" evidence="1">
    <location>
        <begin position="414"/>
        <end position="435"/>
    </location>
</feature>
<feature type="transmembrane region" description="Helical" evidence="1">
    <location>
        <begin position="362"/>
        <end position="382"/>
    </location>
</feature>
<keyword evidence="4" id="KW-1185">Reference proteome</keyword>
<reference evidence="3 4" key="1">
    <citation type="submission" date="2020-06" db="EMBL/GenBank/DDBJ databases">
        <title>Actinomadura xiongansis sp. nov., isolated from soil of Baiyangdian.</title>
        <authorList>
            <person name="Zhang X."/>
        </authorList>
    </citation>
    <scope>NUCLEOTIDE SEQUENCE [LARGE SCALE GENOMIC DNA]</scope>
    <source>
        <strain evidence="3 4">HBUM206468</strain>
    </source>
</reference>
<gene>
    <name evidence="3" type="ORF">HKK74_05970</name>
</gene>
<feature type="chain" id="PRO_5046225748" description="Phosphoglyceromutase" evidence="2">
    <location>
        <begin position="26"/>
        <end position="699"/>
    </location>
</feature>
<feature type="transmembrane region" description="Helical" evidence="1">
    <location>
        <begin position="599"/>
        <end position="626"/>
    </location>
</feature>
<feature type="transmembrane region" description="Helical" evidence="1">
    <location>
        <begin position="455"/>
        <end position="478"/>
    </location>
</feature>
<keyword evidence="1" id="KW-0812">Transmembrane</keyword>
<feature type="transmembrane region" description="Helical" evidence="1">
    <location>
        <begin position="388"/>
        <end position="407"/>
    </location>
</feature>
<dbReference type="RefSeq" id="WP_187242061.1">
    <property type="nucleotide sequence ID" value="NZ_BAAAOK010000017.1"/>
</dbReference>
<proteinExistence type="predicted"/>
<comment type="caution">
    <text evidence="3">The sequence shown here is derived from an EMBL/GenBank/DDBJ whole genome shotgun (WGS) entry which is preliminary data.</text>
</comment>
<feature type="transmembrane region" description="Helical" evidence="1">
    <location>
        <begin position="523"/>
        <end position="541"/>
    </location>
</feature>
<keyword evidence="2" id="KW-0732">Signal</keyword>
<feature type="transmembrane region" description="Helical" evidence="1">
    <location>
        <begin position="548"/>
        <end position="567"/>
    </location>
</feature>
<dbReference type="SUPFAM" id="SSF53649">
    <property type="entry name" value="Alkaline phosphatase-like"/>
    <property type="match status" value="1"/>
</dbReference>
<evidence type="ECO:0000256" key="2">
    <source>
        <dbReference type="SAM" id="SignalP"/>
    </source>
</evidence>
<feature type="transmembrane region" description="Helical" evidence="1">
    <location>
        <begin position="646"/>
        <end position="664"/>
    </location>
</feature>
<keyword evidence="1" id="KW-0472">Membrane</keyword>
<accession>A0ABR7LKL8</accession>
<dbReference type="Gene3D" id="3.40.720.10">
    <property type="entry name" value="Alkaline Phosphatase, subunit A"/>
    <property type="match status" value="1"/>
</dbReference>
<name>A0ABR7LKL8_9ACTN</name>
<organism evidence="3 4">
    <name type="scientific">Actinomadura alba</name>
    <dbReference type="NCBI Taxonomy" id="406431"/>
    <lineage>
        <taxon>Bacteria</taxon>
        <taxon>Bacillati</taxon>
        <taxon>Actinomycetota</taxon>
        <taxon>Actinomycetes</taxon>
        <taxon>Streptosporangiales</taxon>
        <taxon>Thermomonosporaceae</taxon>
        <taxon>Actinomadura</taxon>
    </lineage>
</organism>
<feature type="transmembrane region" description="Helical" evidence="1">
    <location>
        <begin position="499"/>
        <end position="517"/>
    </location>
</feature>
<sequence length="699" mass="71722">MRASVLMVLALVALVVFPGAQSARADAGPPAQRVVLIGVPALSWDHLSARDTPNLWRLAQDGSTGALSVRTLGTVACPIDGWLTVSAGTRAARASGVCSTLPEAPVRSGDGAVVTDFPHVRRTNLESRFQSPVGLLGEAFRTAGKCTTAAGPGAALALADARGQVGGYAASGRDLTTETLQRCPVTAVDVDDVLVGGATPESVRRADAVVGHVLTALPGGSQVLVAGLSDGAVEAGPHLRVAIAAGPGFRAGAHLTSDSTRRDKIVITPDLTATLLGATGLPVPGDAVGTSWRSGDGRADEGAAALADQDVAAQTYKSVLPHFFLGLVITQLLFFGLAAVALRRRWNGRVRGRVLSATRMAALVSAAVPVSTYLVNLIPWWSTDAPKAVLLGGIALADALIVTLALAGPWRRTLLGPGTVVATATALTVGLDLLTGSRLQLYSLMGYSPLVGGRYYGLGNIAFAVFATSVLLTAVGAAQWLVTRAGDGDPERNRARTRAIAIVLAMGLTAMVLDGFPAWGADFGGVIAIVPGLAVTGLMVAEKRVSPLRLASFCAVGGVVVLSIAYLDHLRPPADRTHLGRFFGDLLEGQAGPTVERKFAAMIGTIGNPTLTPIVIAALVFLFLVLRRPERLRASVLDLVYAQAPLLRAGLMGALVTAVVGFGVNDSGIAVLALALVVAVPITLAAGIRALEVADSPGT</sequence>
<keyword evidence="1" id="KW-1133">Transmembrane helix</keyword>
<evidence type="ECO:0000313" key="3">
    <source>
        <dbReference type="EMBL" id="MBC6465040.1"/>
    </source>
</evidence>
<protein>
    <recommendedName>
        <fullName evidence="5">Phosphoglyceromutase</fullName>
    </recommendedName>
</protein>
<feature type="transmembrane region" description="Helical" evidence="1">
    <location>
        <begin position="323"/>
        <end position="342"/>
    </location>
</feature>
<evidence type="ECO:0000256" key="1">
    <source>
        <dbReference type="SAM" id="Phobius"/>
    </source>
</evidence>
<dbReference type="Proteomes" id="UP000805614">
    <property type="component" value="Unassembled WGS sequence"/>
</dbReference>
<feature type="transmembrane region" description="Helical" evidence="1">
    <location>
        <begin position="670"/>
        <end position="691"/>
    </location>
</feature>
<feature type="signal peptide" evidence="2">
    <location>
        <begin position="1"/>
        <end position="25"/>
    </location>
</feature>
<evidence type="ECO:0008006" key="5">
    <source>
        <dbReference type="Google" id="ProtNLM"/>
    </source>
</evidence>
<dbReference type="EMBL" id="JABVEC010000003">
    <property type="protein sequence ID" value="MBC6465040.1"/>
    <property type="molecule type" value="Genomic_DNA"/>
</dbReference>
<evidence type="ECO:0000313" key="4">
    <source>
        <dbReference type="Proteomes" id="UP000805614"/>
    </source>
</evidence>